<name>A0A7Y6TY97_9BURK</name>
<dbReference type="Pfam" id="PF00561">
    <property type="entry name" value="Abhydrolase_1"/>
    <property type="match status" value="1"/>
</dbReference>
<dbReference type="PANTHER" id="PTHR43689">
    <property type="entry name" value="HYDROLASE"/>
    <property type="match status" value="1"/>
</dbReference>
<dbReference type="PRINTS" id="PR00412">
    <property type="entry name" value="EPOXHYDRLASE"/>
</dbReference>
<keyword evidence="3" id="KW-1185">Reference proteome</keyword>
<gene>
    <name evidence="2" type="ORF">HQN59_19100</name>
</gene>
<dbReference type="PANTHER" id="PTHR43689:SF8">
    <property type="entry name" value="ALPHA_BETA-HYDROLASES SUPERFAMILY PROTEIN"/>
    <property type="match status" value="1"/>
</dbReference>
<accession>A0A7Y6TY97</accession>
<dbReference type="PRINTS" id="PR00111">
    <property type="entry name" value="ABHYDROLASE"/>
</dbReference>
<dbReference type="InterPro" id="IPR000073">
    <property type="entry name" value="AB_hydrolase_1"/>
</dbReference>
<proteinExistence type="predicted"/>
<organism evidence="2 3">
    <name type="scientific">Piscinibacter koreensis</name>
    <dbReference type="NCBI Taxonomy" id="2742824"/>
    <lineage>
        <taxon>Bacteria</taxon>
        <taxon>Pseudomonadati</taxon>
        <taxon>Pseudomonadota</taxon>
        <taxon>Betaproteobacteria</taxon>
        <taxon>Burkholderiales</taxon>
        <taxon>Sphaerotilaceae</taxon>
        <taxon>Piscinibacter</taxon>
    </lineage>
</organism>
<protein>
    <submittedName>
        <fullName evidence="2">Alpha/beta hydrolase</fullName>
    </submittedName>
</protein>
<reference evidence="2 3" key="1">
    <citation type="submission" date="2020-06" db="EMBL/GenBank/DDBJ databases">
        <title>Schlegella sp. ID0723 isolated from air conditioner.</title>
        <authorList>
            <person name="Kim D.Y."/>
            <person name="Kim D.-U."/>
        </authorList>
    </citation>
    <scope>NUCLEOTIDE SEQUENCE [LARGE SCALE GENOMIC DNA]</scope>
    <source>
        <strain evidence="2 3">ID0723</strain>
    </source>
</reference>
<dbReference type="GO" id="GO:0016787">
    <property type="term" value="F:hydrolase activity"/>
    <property type="evidence" value="ECO:0007669"/>
    <property type="project" value="UniProtKB-KW"/>
</dbReference>
<comment type="caution">
    <text evidence="2">The sequence shown here is derived from an EMBL/GenBank/DDBJ whole genome shotgun (WGS) entry which is preliminary data.</text>
</comment>
<evidence type="ECO:0000313" key="3">
    <source>
        <dbReference type="Proteomes" id="UP000529637"/>
    </source>
</evidence>
<dbReference type="Gene3D" id="3.40.50.1820">
    <property type="entry name" value="alpha/beta hydrolase"/>
    <property type="match status" value="1"/>
</dbReference>
<dbReference type="InterPro" id="IPR000639">
    <property type="entry name" value="Epox_hydrolase-like"/>
</dbReference>
<dbReference type="SUPFAM" id="SSF53474">
    <property type="entry name" value="alpha/beta-Hydrolases"/>
    <property type="match status" value="1"/>
</dbReference>
<dbReference type="Proteomes" id="UP000529637">
    <property type="component" value="Unassembled WGS sequence"/>
</dbReference>
<evidence type="ECO:0000313" key="2">
    <source>
        <dbReference type="EMBL" id="NUZ07877.1"/>
    </source>
</evidence>
<dbReference type="InterPro" id="IPR029058">
    <property type="entry name" value="AB_hydrolase_fold"/>
</dbReference>
<dbReference type="AlphaFoldDB" id="A0A7Y6TY97"/>
<keyword evidence="2" id="KW-0378">Hydrolase</keyword>
<dbReference type="EMBL" id="JABWMJ010000009">
    <property type="protein sequence ID" value="NUZ07877.1"/>
    <property type="molecule type" value="Genomic_DNA"/>
</dbReference>
<feature type="domain" description="AB hydrolase-1" evidence="1">
    <location>
        <begin position="66"/>
        <end position="308"/>
    </location>
</feature>
<evidence type="ECO:0000259" key="1">
    <source>
        <dbReference type="Pfam" id="PF00561"/>
    </source>
</evidence>
<sequence length="349" mass="37250">MNRLPRTPAASRASLLVGGAVLASAAVAAWVERRARRALARHPPEGRMLEVDGVRLHCVERGAGSPVVLLHGNTVSHRDFEASGLIDRLARHHRVIAFDRPGFGHSSRPRDRLWTPRAQGALFKAALAQMGVERPVVLGHSMGSMVAMAIGLDDPAGVRGLVLIGGYYYPSLRVDALLTAPAALPVLGDVMRYTVTALSARLLLERLVETMFMPNDVPAAFWDVLSREMLVRPVQIRANAEDAAFMIGQAKASSERHGELRVPVAIIAGTDDVVVDVEAHSVHLHEELQNSSLVVLPGAGHMVHYVAPEAVVAAVNTLQPDGMPMSASSDSIPATNEAPAELQAIGLAV</sequence>